<reference evidence="2 3" key="1">
    <citation type="submission" date="2019-07" db="EMBL/GenBank/DDBJ databases">
        <title>Genomics analysis of Aphanomyces spp. identifies a new class of oomycete effector associated with host adaptation.</title>
        <authorList>
            <person name="Gaulin E."/>
        </authorList>
    </citation>
    <scope>NUCLEOTIDE SEQUENCE [LARGE SCALE GENOMIC DNA]</scope>
    <source>
        <strain evidence="2 3">ATCC 201684</strain>
    </source>
</reference>
<keyword evidence="3" id="KW-1185">Reference proteome</keyword>
<feature type="compositionally biased region" description="Polar residues" evidence="1">
    <location>
        <begin position="164"/>
        <end position="173"/>
    </location>
</feature>
<sequence>MLSPKKPKKRLNSALELPSITIFEPVRSTKPTRHHVPLDEVLLPLLPIDPAPSKSPNKPRSPVRPVDKVTTALGFKAAPPRLVIRPLFQERREAQTERENEKQEQQQQPSEDDDDGFDYNAVFHDASGHHQGILETTTGPSPSITAPTPPPPLSPPRTPPAKTSRPSLNPRASSSIDLFASTSNTTLVASIKPQKSFASLGDSSEEHRGRRRSGYDRPIRAPVDQSHVPFLAPKHELATAAKRQSMPSSVSVVSLRRPLQKLLLAESRSIRVLESTPVSGAVTVSLLSSGDIHIHAILLEKPGATESLTLNIPAATAGDLYSIEAVDVYSPPWTKLLVSHLTLNTAMTALLLAPPSCRHSVLAMNHTNNVHVDSIATHNGLALAMTKESANPTTAAAALNLHLTWHEVERMILRMDNLTVAEDHIRELIRQPAWVAMLLHDTPLVELIVERDALLREKSAAVALTSPSSGDESMESNHDQAGYDLAALDDADVFPSEELNRVRFVALSMADIVLKNTILWLQQQEAALLYSRIYVKSRQPPNMSKLDALLAQYQDRAYLHRGMLLLVEDMVDHFVHYECRIELHLAKTTGGFHDFIATRIQSAFRMSMERRKYTLRQRVRHSAAKLIQTLQRGITARRRYVDKKLERERYLYFGFRSSLATQAKLDDPIARLEKRAEVLEARRVTFLMGIVTGAFLFNKPITTTSHLPLDDVVRLLNAHAIVVGCPSNMGDLVRAAAVDAFGRALDVVAVHAVQTALVAVLRTLPDDTFGKPASTLVVEDVPRWLLKATPGLHASNMRQRMAARNARLASGRQSAHLIALHYRMAILRELTFAQCRAQWHQDMMERYGEECTIAQFSMDELVCWGMEKLQETVKVWGWDVDAMFEIFNVCLTHRLGKAAMRHLEVKFDQFAIAMNNRAKRSEIHSLRDEINEETQGFEKLLALRCLNWAMDNHVTPASDLLHVLLHSSAMTTDNLRVALPTVLPVATYLEKVVIATRLLADYADDSYGHGFVLLLWSCLDTAENATLEAGQVLEKLARKATPEEKLSPLGRALELLTGSHLHRLLEFCVKVTPVNERVRDAVRQHMEPYVSDVTEMKLQPHRVCLVMSYIEDGPWRRQWLASRFDRPTMESATDFWIIYERLFGVNDRQDAQQQIT</sequence>
<dbReference type="PROSITE" id="PS50096">
    <property type="entry name" value="IQ"/>
    <property type="match status" value="2"/>
</dbReference>
<gene>
    <name evidence="2" type="ORF">Ae201684_005363</name>
</gene>
<dbReference type="AlphaFoldDB" id="A0A6G0XET8"/>
<feature type="compositionally biased region" description="Pro residues" evidence="1">
    <location>
        <begin position="147"/>
        <end position="159"/>
    </location>
</feature>
<feature type="region of interest" description="Disordered" evidence="1">
    <location>
        <begin position="46"/>
        <end position="173"/>
    </location>
</feature>
<organism evidence="2 3">
    <name type="scientific">Aphanomyces euteiches</name>
    <dbReference type="NCBI Taxonomy" id="100861"/>
    <lineage>
        <taxon>Eukaryota</taxon>
        <taxon>Sar</taxon>
        <taxon>Stramenopiles</taxon>
        <taxon>Oomycota</taxon>
        <taxon>Saprolegniomycetes</taxon>
        <taxon>Saprolegniales</taxon>
        <taxon>Verrucalvaceae</taxon>
        <taxon>Aphanomyces</taxon>
    </lineage>
</organism>
<accession>A0A6G0XET8</accession>
<evidence type="ECO:0000256" key="1">
    <source>
        <dbReference type="SAM" id="MobiDB-lite"/>
    </source>
</evidence>
<name>A0A6G0XET8_9STRA</name>
<dbReference type="VEuPathDB" id="FungiDB:AeMF1_000286"/>
<proteinExistence type="predicted"/>
<evidence type="ECO:0000313" key="3">
    <source>
        <dbReference type="Proteomes" id="UP000481153"/>
    </source>
</evidence>
<evidence type="ECO:0000313" key="2">
    <source>
        <dbReference type="EMBL" id="KAF0738744.1"/>
    </source>
</evidence>
<comment type="caution">
    <text evidence="2">The sequence shown here is derived from an EMBL/GenBank/DDBJ whole genome shotgun (WGS) entry which is preliminary data.</text>
</comment>
<feature type="region of interest" description="Disordered" evidence="1">
    <location>
        <begin position="197"/>
        <end position="221"/>
    </location>
</feature>
<protein>
    <submittedName>
        <fullName evidence="2">Uncharacterized protein</fullName>
    </submittedName>
</protein>
<dbReference type="EMBL" id="VJMJ01000070">
    <property type="protein sequence ID" value="KAF0738744.1"/>
    <property type="molecule type" value="Genomic_DNA"/>
</dbReference>
<feature type="compositionally biased region" description="Basic and acidic residues" evidence="1">
    <location>
        <begin position="88"/>
        <end position="104"/>
    </location>
</feature>
<feature type="compositionally biased region" description="Low complexity" evidence="1">
    <location>
        <begin position="136"/>
        <end position="146"/>
    </location>
</feature>
<dbReference type="Proteomes" id="UP000481153">
    <property type="component" value="Unassembled WGS sequence"/>
</dbReference>
<feature type="compositionally biased region" description="Basic and acidic residues" evidence="1">
    <location>
        <begin position="204"/>
        <end position="219"/>
    </location>
</feature>